<dbReference type="Proteomes" id="UP000054783">
    <property type="component" value="Unassembled WGS sequence"/>
</dbReference>
<name>A0A0V0YUZ3_9BILA</name>
<dbReference type="AlphaFoldDB" id="A0A0V0YUZ3"/>
<gene>
    <name evidence="1" type="ORF">T12_5679</name>
</gene>
<comment type="caution">
    <text evidence="1">The sequence shown here is derived from an EMBL/GenBank/DDBJ whole genome shotgun (WGS) entry which is preliminary data.</text>
</comment>
<organism evidence="1 2">
    <name type="scientific">Trichinella patagoniensis</name>
    <dbReference type="NCBI Taxonomy" id="990121"/>
    <lineage>
        <taxon>Eukaryota</taxon>
        <taxon>Metazoa</taxon>
        <taxon>Ecdysozoa</taxon>
        <taxon>Nematoda</taxon>
        <taxon>Enoplea</taxon>
        <taxon>Dorylaimia</taxon>
        <taxon>Trichinellida</taxon>
        <taxon>Trichinellidae</taxon>
        <taxon>Trichinella</taxon>
    </lineage>
</organism>
<evidence type="ECO:0000313" key="1">
    <source>
        <dbReference type="EMBL" id="KRY04119.1"/>
    </source>
</evidence>
<sequence length="101" mass="11369">MKFNAEVGLVLSPFTTNPPGKLNVFRHDGHPLCMDSTKVCVFKETNKVGFCSFLQCKHCMALETQISLEVLGDFTHQPLKWKLADEKLRALLILANFSESN</sequence>
<accession>A0A0V0YUZ3</accession>
<protein>
    <submittedName>
        <fullName evidence="1">Uncharacterized protein</fullName>
    </submittedName>
</protein>
<dbReference type="EMBL" id="JYDQ01002192">
    <property type="protein sequence ID" value="KRY04119.1"/>
    <property type="molecule type" value="Genomic_DNA"/>
</dbReference>
<reference evidence="1 2" key="1">
    <citation type="submission" date="2015-01" db="EMBL/GenBank/DDBJ databases">
        <title>Evolution of Trichinella species and genotypes.</title>
        <authorList>
            <person name="Korhonen P.K."/>
            <person name="Edoardo P."/>
            <person name="Giuseppe L.R."/>
            <person name="Gasser R.B."/>
        </authorList>
    </citation>
    <scope>NUCLEOTIDE SEQUENCE [LARGE SCALE GENOMIC DNA]</scope>
    <source>
        <strain evidence="1">ISS2496</strain>
    </source>
</reference>
<evidence type="ECO:0000313" key="2">
    <source>
        <dbReference type="Proteomes" id="UP000054783"/>
    </source>
</evidence>
<keyword evidence="2" id="KW-1185">Reference proteome</keyword>
<proteinExistence type="predicted"/>
<feature type="non-terminal residue" evidence="1">
    <location>
        <position position="101"/>
    </location>
</feature>